<dbReference type="AlphaFoldDB" id="A0AAV4PJR1"/>
<protein>
    <submittedName>
        <fullName evidence="1">Uncharacterized protein</fullName>
    </submittedName>
</protein>
<accession>A0AAV4PJR1</accession>
<gene>
    <name evidence="1" type="ORF">CDAR_550071</name>
</gene>
<comment type="caution">
    <text evidence="1">The sequence shown here is derived from an EMBL/GenBank/DDBJ whole genome shotgun (WGS) entry which is preliminary data.</text>
</comment>
<reference evidence="1 2" key="1">
    <citation type="submission" date="2021-06" db="EMBL/GenBank/DDBJ databases">
        <title>Caerostris darwini draft genome.</title>
        <authorList>
            <person name="Kono N."/>
            <person name="Arakawa K."/>
        </authorList>
    </citation>
    <scope>NUCLEOTIDE SEQUENCE [LARGE SCALE GENOMIC DNA]</scope>
</reference>
<evidence type="ECO:0000313" key="1">
    <source>
        <dbReference type="EMBL" id="GIX96630.1"/>
    </source>
</evidence>
<organism evidence="1 2">
    <name type="scientific">Caerostris darwini</name>
    <dbReference type="NCBI Taxonomy" id="1538125"/>
    <lineage>
        <taxon>Eukaryota</taxon>
        <taxon>Metazoa</taxon>
        <taxon>Ecdysozoa</taxon>
        <taxon>Arthropoda</taxon>
        <taxon>Chelicerata</taxon>
        <taxon>Arachnida</taxon>
        <taxon>Araneae</taxon>
        <taxon>Araneomorphae</taxon>
        <taxon>Entelegynae</taxon>
        <taxon>Araneoidea</taxon>
        <taxon>Araneidae</taxon>
        <taxon>Caerostris</taxon>
    </lineage>
</organism>
<sequence>MAGLGQRGKNVTGHRARWMATFGSCNEGGRGSVGSGEEVLVGISDKISCHERGKKMVPFSIIKKNPVKIRLSQNPLKVRIVMQSSIIPGKCVLVSIQYMILRVPNSLDLLDTALLWL</sequence>
<keyword evidence="2" id="KW-1185">Reference proteome</keyword>
<name>A0AAV4PJR1_9ARAC</name>
<evidence type="ECO:0000313" key="2">
    <source>
        <dbReference type="Proteomes" id="UP001054837"/>
    </source>
</evidence>
<dbReference type="EMBL" id="BPLQ01002951">
    <property type="protein sequence ID" value="GIX96630.1"/>
    <property type="molecule type" value="Genomic_DNA"/>
</dbReference>
<proteinExistence type="predicted"/>
<dbReference type="Proteomes" id="UP001054837">
    <property type="component" value="Unassembled WGS sequence"/>
</dbReference>